<dbReference type="EMBL" id="DYXT01000026">
    <property type="protein sequence ID" value="HJE38990.1"/>
    <property type="molecule type" value="Genomic_DNA"/>
</dbReference>
<evidence type="ECO:0000313" key="2">
    <source>
        <dbReference type="Proteomes" id="UP000711407"/>
    </source>
</evidence>
<organism evidence="1 2">
    <name type="scientific">Candidatus Amulumruptor caecigallinarius</name>
    <dbReference type="NCBI Taxonomy" id="2109911"/>
    <lineage>
        <taxon>Bacteria</taxon>
        <taxon>Pseudomonadati</taxon>
        <taxon>Bacteroidota</taxon>
        <taxon>Bacteroidia</taxon>
        <taxon>Bacteroidales</taxon>
        <taxon>Muribaculaceae</taxon>
        <taxon>Candidatus Amulumruptor</taxon>
    </lineage>
</organism>
<dbReference type="PANTHER" id="PTHR38482">
    <property type="entry name" value="DMT FAMILY PROTEIN"/>
    <property type="match status" value="1"/>
</dbReference>
<dbReference type="PIRSF" id="PIRSF021239">
    <property type="entry name" value="UCP021239"/>
    <property type="match status" value="1"/>
</dbReference>
<evidence type="ECO:0000313" key="1">
    <source>
        <dbReference type="EMBL" id="HJE38990.1"/>
    </source>
</evidence>
<reference evidence="1" key="1">
    <citation type="journal article" date="2021" name="PeerJ">
        <title>Extensive microbial diversity within the chicken gut microbiome revealed by metagenomics and culture.</title>
        <authorList>
            <person name="Gilroy R."/>
            <person name="Ravi A."/>
            <person name="Getino M."/>
            <person name="Pursley I."/>
            <person name="Horton D.L."/>
            <person name="Alikhan N.F."/>
            <person name="Baker D."/>
            <person name="Gharbi K."/>
            <person name="Hall N."/>
            <person name="Watson M."/>
            <person name="Adriaenssens E.M."/>
            <person name="Foster-Nyarko E."/>
            <person name="Jarju S."/>
            <person name="Secka A."/>
            <person name="Antonio M."/>
            <person name="Oren A."/>
            <person name="Chaudhuri R.R."/>
            <person name="La Ragione R."/>
            <person name="Hildebrand F."/>
            <person name="Pallen M.J."/>
        </authorList>
    </citation>
    <scope>NUCLEOTIDE SEQUENCE</scope>
    <source>
        <strain evidence="1">4100</strain>
    </source>
</reference>
<comment type="caution">
    <text evidence="1">The sequence shown here is derived from an EMBL/GenBank/DDBJ whole genome shotgun (WGS) entry which is preliminary data.</text>
</comment>
<name>A0A4Q0UB40_9BACT</name>
<protein>
    <submittedName>
        <fullName evidence="1">DMT family protein</fullName>
    </submittedName>
</protein>
<accession>A0A4Q0UB40</accession>
<gene>
    <name evidence="1" type="ORF">K8V47_04435</name>
</gene>
<dbReference type="InterPro" id="IPR007437">
    <property type="entry name" value="DUF486"/>
</dbReference>
<dbReference type="PANTHER" id="PTHR38482:SF1">
    <property type="entry name" value="DMT FAMILY PROTEIN"/>
    <property type="match status" value="1"/>
</dbReference>
<dbReference type="Pfam" id="PF04342">
    <property type="entry name" value="DMT_6"/>
    <property type="match status" value="1"/>
</dbReference>
<sequence length="124" mass="14287">MNPWITVLLLVVSNTFMTIAWYGQLKLEEMKIISSSTPLVWIILGSWGVALLEYTFMVPANRYGFLANGGSFNLLQLKVIQEVVSLSVFTIFVMLLFKGQQLHWNHFVAFFLLIMAVYFIFLDK</sequence>
<reference evidence="1" key="2">
    <citation type="submission" date="2021-09" db="EMBL/GenBank/DDBJ databases">
        <authorList>
            <person name="Gilroy R."/>
        </authorList>
    </citation>
    <scope>NUCLEOTIDE SEQUENCE</scope>
    <source>
        <strain evidence="1">4100</strain>
    </source>
</reference>
<dbReference type="Proteomes" id="UP000711407">
    <property type="component" value="Unassembled WGS sequence"/>
</dbReference>
<proteinExistence type="predicted"/>
<dbReference type="AlphaFoldDB" id="A0A4Q0UB40"/>